<dbReference type="InterPro" id="IPR036291">
    <property type="entry name" value="NAD(P)-bd_dom_sf"/>
</dbReference>
<evidence type="ECO:0000256" key="4">
    <source>
        <dbReference type="PIRSR" id="PIRSR000103-1"/>
    </source>
</evidence>
<keyword evidence="2" id="KW-0560">Oxidoreductase</keyword>
<dbReference type="InterPro" id="IPR008927">
    <property type="entry name" value="6-PGluconate_DH-like_C_sf"/>
</dbReference>
<dbReference type="PANTHER" id="PTHR43580">
    <property type="entry name" value="OXIDOREDUCTASE GLYR1-RELATED"/>
    <property type="match status" value="1"/>
</dbReference>
<dbReference type="SUPFAM" id="SSF51735">
    <property type="entry name" value="NAD(P)-binding Rossmann-fold domains"/>
    <property type="match status" value="1"/>
</dbReference>
<evidence type="ECO:0000259" key="6">
    <source>
        <dbReference type="Pfam" id="PF14833"/>
    </source>
</evidence>
<dbReference type="InterPro" id="IPR029154">
    <property type="entry name" value="HIBADH-like_NADP-bd"/>
</dbReference>
<dbReference type="OrthoDB" id="3185659at2"/>
<evidence type="ECO:0000313" key="8">
    <source>
        <dbReference type="Proteomes" id="UP000275048"/>
    </source>
</evidence>
<proteinExistence type="inferred from homology"/>
<accession>A0A3M8A3X6</accession>
<dbReference type="GO" id="GO:0016054">
    <property type="term" value="P:organic acid catabolic process"/>
    <property type="evidence" value="ECO:0007669"/>
    <property type="project" value="UniProtKB-ARBA"/>
</dbReference>
<dbReference type="Pfam" id="PF03446">
    <property type="entry name" value="NAD_binding_2"/>
    <property type="match status" value="1"/>
</dbReference>
<feature type="active site" evidence="4">
    <location>
        <position position="168"/>
    </location>
</feature>
<keyword evidence="3" id="KW-0520">NAD</keyword>
<dbReference type="PANTHER" id="PTHR43580:SF2">
    <property type="entry name" value="CYTOKINE-LIKE NUCLEAR FACTOR N-PAC"/>
    <property type="match status" value="1"/>
</dbReference>
<dbReference type="Gene3D" id="1.10.1040.10">
    <property type="entry name" value="N-(1-d-carboxylethyl)-l-norvaline Dehydrogenase, domain 2"/>
    <property type="match status" value="1"/>
</dbReference>
<protein>
    <submittedName>
        <fullName evidence="7">NAD(P)-dependent oxidoreductase</fullName>
    </submittedName>
</protein>
<evidence type="ECO:0000313" key="7">
    <source>
        <dbReference type="EMBL" id="RNB45681.1"/>
    </source>
</evidence>
<evidence type="ECO:0000256" key="2">
    <source>
        <dbReference type="ARBA" id="ARBA00023002"/>
    </source>
</evidence>
<dbReference type="InterPro" id="IPR013328">
    <property type="entry name" value="6PGD_dom2"/>
</dbReference>
<dbReference type="InterPro" id="IPR015815">
    <property type="entry name" value="HIBADH-related"/>
</dbReference>
<dbReference type="Proteomes" id="UP000275048">
    <property type="component" value="Unassembled WGS sequence"/>
</dbReference>
<gene>
    <name evidence="7" type="ORF">EDM22_15475</name>
</gene>
<sequence length="295" mass="30394">MNRIGFLGLGNMGSAMVARLIETGHDVLVWNRSTEAAAPLVALGATRAATAAEALAAPLSFSMFANDAAAEAVLSPSNLGQGGHRVHVNMASISPGAADRLEQLFADAGLGYVSAPVLGRPNVAASGGLNILVAGAPDHVRRAEPVLGDLSVRIWPFGDRPRRANVVKISVNYTILNALEALGESITLVESHDVDAVGFAELLAGTLFGGVVYSGYGSMIAERRYSPAGFSMANGLKDLGLAETVAAEGGVALPNAPVLREHFETALADPGLAELDWAAVAEVTRRPSAAQPPRG</sequence>
<dbReference type="Gene3D" id="3.40.50.720">
    <property type="entry name" value="NAD(P)-binding Rossmann-like Domain"/>
    <property type="match status" value="1"/>
</dbReference>
<dbReference type="SUPFAM" id="SSF48179">
    <property type="entry name" value="6-phosphogluconate dehydrogenase C-terminal domain-like"/>
    <property type="match status" value="1"/>
</dbReference>
<dbReference type="GO" id="GO:0016491">
    <property type="term" value="F:oxidoreductase activity"/>
    <property type="evidence" value="ECO:0007669"/>
    <property type="project" value="UniProtKB-KW"/>
</dbReference>
<evidence type="ECO:0000256" key="1">
    <source>
        <dbReference type="ARBA" id="ARBA00009080"/>
    </source>
</evidence>
<dbReference type="GO" id="GO:0051287">
    <property type="term" value="F:NAD binding"/>
    <property type="evidence" value="ECO:0007669"/>
    <property type="project" value="InterPro"/>
</dbReference>
<reference evidence="7 8" key="1">
    <citation type="submission" date="2018-10" db="EMBL/GenBank/DDBJ databases">
        <title>Isolation, diversity and antibacterial activity of antinobacteria from the wheat rhizosphere soil.</title>
        <authorList>
            <person name="Sun T."/>
        </authorList>
    </citation>
    <scope>NUCLEOTIDE SEQUENCE [LARGE SCALE GENOMIC DNA]</scope>
    <source>
        <strain evidence="7 8">SJ-23</strain>
    </source>
</reference>
<dbReference type="RefSeq" id="WP_122937983.1">
    <property type="nucleotide sequence ID" value="NZ_JBHSNT010000007.1"/>
</dbReference>
<dbReference type="PIRSF" id="PIRSF000103">
    <property type="entry name" value="HIBADH"/>
    <property type="match status" value="1"/>
</dbReference>
<dbReference type="InterPro" id="IPR006115">
    <property type="entry name" value="6PGDH_NADP-bd"/>
</dbReference>
<feature type="domain" description="3-hydroxyisobutyrate dehydrogenase-like NAD-binding" evidence="6">
    <location>
        <begin position="164"/>
        <end position="282"/>
    </location>
</feature>
<dbReference type="PROSITE" id="PS00895">
    <property type="entry name" value="3_HYDROXYISOBUT_DH"/>
    <property type="match status" value="1"/>
</dbReference>
<feature type="domain" description="6-phosphogluconate dehydrogenase NADP-binding" evidence="5">
    <location>
        <begin position="3"/>
        <end position="152"/>
    </location>
</feature>
<evidence type="ECO:0000259" key="5">
    <source>
        <dbReference type="Pfam" id="PF03446"/>
    </source>
</evidence>
<name>A0A3M8A3X6_9MICO</name>
<comment type="caution">
    <text evidence="7">The sequence shown here is derived from an EMBL/GenBank/DDBJ whole genome shotgun (WGS) entry which is preliminary data.</text>
</comment>
<dbReference type="InterPro" id="IPR051265">
    <property type="entry name" value="HIBADH-related_NP60_sf"/>
</dbReference>
<dbReference type="InterPro" id="IPR002204">
    <property type="entry name" value="3-OH-isobutyrate_DH-rel_CS"/>
</dbReference>
<dbReference type="GO" id="GO:0050661">
    <property type="term" value="F:NADP binding"/>
    <property type="evidence" value="ECO:0007669"/>
    <property type="project" value="InterPro"/>
</dbReference>
<dbReference type="Pfam" id="PF14833">
    <property type="entry name" value="NAD_binding_11"/>
    <property type="match status" value="1"/>
</dbReference>
<comment type="similarity">
    <text evidence="1">Belongs to the HIBADH-related family.</text>
</comment>
<keyword evidence="8" id="KW-1185">Reference proteome</keyword>
<dbReference type="AlphaFoldDB" id="A0A3M8A3X6"/>
<organism evidence="7 8">
    <name type="scientific">Agromyces tardus</name>
    <dbReference type="NCBI Taxonomy" id="2583849"/>
    <lineage>
        <taxon>Bacteria</taxon>
        <taxon>Bacillati</taxon>
        <taxon>Actinomycetota</taxon>
        <taxon>Actinomycetes</taxon>
        <taxon>Micrococcales</taxon>
        <taxon>Microbacteriaceae</taxon>
        <taxon>Agromyces</taxon>
    </lineage>
</organism>
<evidence type="ECO:0000256" key="3">
    <source>
        <dbReference type="ARBA" id="ARBA00023027"/>
    </source>
</evidence>
<dbReference type="EMBL" id="RHHB01000043">
    <property type="protein sequence ID" value="RNB45681.1"/>
    <property type="molecule type" value="Genomic_DNA"/>
</dbReference>